<feature type="region of interest" description="Disordered" evidence="1">
    <location>
        <begin position="45"/>
        <end position="121"/>
    </location>
</feature>
<reference evidence="2" key="1">
    <citation type="submission" date="2020-06" db="EMBL/GenBank/DDBJ databases">
        <authorList>
            <person name="Li T."/>
            <person name="Hu X."/>
            <person name="Zhang T."/>
            <person name="Song X."/>
            <person name="Zhang H."/>
            <person name="Dai N."/>
            <person name="Sheng W."/>
            <person name="Hou X."/>
            <person name="Wei L."/>
        </authorList>
    </citation>
    <scope>NUCLEOTIDE SEQUENCE</scope>
    <source>
        <strain evidence="2">3651</strain>
        <tissue evidence="2">Leaf</tissue>
    </source>
</reference>
<evidence type="ECO:0000313" key="2">
    <source>
        <dbReference type="EMBL" id="KAK4427791.1"/>
    </source>
</evidence>
<evidence type="ECO:0000313" key="3">
    <source>
        <dbReference type="Proteomes" id="UP001293254"/>
    </source>
</evidence>
<keyword evidence="3" id="KW-1185">Reference proteome</keyword>
<feature type="region of interest" description="Disordered" evidence="1">
    <location>
        <begin position="1"/>
        <end position="32"/>
    </location>
</feature>
<name>A0AAE2CMM3_9LAMI</name>
<protein>
    <submittedName>
        <fullName evidence="2">Uncharacterized protein</fullName>
    </submittedName>
</protein>
<organism evidence="2 3">
    <name type="scientific">Sesamum alatum</name>
    <dbReference type="NCBI Taxonomy" id="300844"/>
    <lineage>
        <taxon>Eukaryota</taxon>
        <taxon>Viridiplantae</taxon>
        <taxon>Streptophyta</taxon>
        <taxon>Embryophyta</taxon>
        <taxon>Tracheophyta</taxon>
        <taxon>Spermatophyta</taxon>
        <taxon>Magnoliopsida</taxon>
        <taxon>eudicotyledons</taxon>
        <taxon>Gunneridae</taxon>
        <taxon>Pentapetalae</taxon>
        <taxon>asterids</taxon>
        <taxon>lamiids</taxon>
        <taxon>Lamiales</taxon>
        <taxon>Pedaliaceae</taxon>
        <taxon>Sesamum</taxon>
    </lineage>
</organism>
<accession>A0AAE2CMM3</accession>
<gene>
    <name evidence="2" type="ORF">Salat_1548100</name>
</gene>
<sequence length="121" mass="13626">MVTRAQAQGCRRGRGRGRGRGHERGQWTNLHIHDENEELLGVESSHVAEHEQRTSSNTLLRAPDLHTEVDETIPLESRNDPIIGEASDDVTSQSRRRGPNRGSHVPENPDQRLKVNAINNR</sequence>
<dbReference type="EMBL" id="JACGWO010000005">
    <property type="protein sequence ID" value="KAK4427791.1"/>
    <property type="molecule type" value="Genomic_DNA"/>
</dbReference>
<reference evidence="2" key="2">
    <citation type="journal article" date="2024" name="Plant">
        <title>Genomic evolution and insights into agronomic trait innovations of Sesamum species.</title>
        <authorList>
            <person name="Miao H."/>
            <person name="Wang L."/>
            <person name="Qu L."/>
            <person name="Liu H."/>
            <person name="Sun Y."/>
            <person name="Le M."/>
            <person name="Wang Q."/>
            <person name="Wei S."/>
            <person name="Zheng Y."/>
            <person name="Lin W."/>
            <person name="Duan Y."/>
            <person name="Cao H."/>
            <person name="Xiong S."/>
            <person name="Wang X."/>
            <person name="Wei L."/>
            <person name="Li C."/>
            <person name="Ma Q."/>
            <person name="Ju M."/>
            <person name="Zhao R."/>
            <person name="Li G."/>
            <person name="Mu C."/>
            <person name="Tian Q."/>
            <person name="Mei H."/>
            <person name="Zhang T."/>
            <person name="Gao T."/>
            <person name="Zhang H."/>
        </authorList>
    </citation>
    <scope>NUCLEOTIDE SEQUENCE</scope>
    <source>
        <strain evidence="2">3651</strain>
    </source>
</reference>
<evidence type="ECO:0000256" key="1">
    <source>
        <dbReference type="SAM" id="MobiDB-lite"/>
    </source>
</evidence>
<dbReference type="AlphaFoldDB" id="A0AAE2CMM3"/>
<dbReference type="Proteomes" id="UP001293254">
    <property type="component" value="Unassembled WGS sequence"/>
</dbReference>
<comment type="caution">
    <text evidence="2">The sequence shown here is derived from an EMBL/GenBank/DDBJ whole genome shotgun (WGS) entry which is preliminary data.</text>
</comment>
<proteinExistence type="predicted"/>